<comment type="similarity">
    <text evidence="9">In the C-terminal section; belongs to the helicase family. RecG subfamily.</text>
</comment>
<dbReference type="SMART" id="SM00487">
    <property type="entry name" value="DEXDc"/>
    <property type="match status" value="1"/>
</dbReference>
<dbReference type="Gene3D" id="3.30.2060.10">
    <property type="entry name" value="Penicillin-binding protein 1b domain"/>
    <property type="match status" value="1"/>
</dbReference>
<dbReference type="SMART" id="SM00490">
    <property type="entry name" value="HELICc"/>
    <property type="match status" value="1"/>
</dbReference>
<feature type="domain" description="Helicase C-terminal" evidence="11">
    <location>
        <begin position="814"/>
        <end position="980"/>
    </location>
</feature>
<evidence type="ECO:0000259" key="11">
    <source>
        <dbReference type="PROSITE" id="PS51194"/>
    </source>
</evidence>
<dbReference type="PROSITE" id="PS51194">
    <property type="entry name" value="HELICASE_CTER"/>
    <property type="match status" value="1"/>
</dbReference>
<dbReference type="GO" id="GO:0000716">
    <property type="term" value="P:transcription-coupled nucleotide-excision repair, DNA damage recognition"/>
    <property type="evidence" value="ECO:0007669"/>
    <property type="project" value="UniProtKB-UniRule"/>
</dbReference>
<evidence type="ECO:0000256" key="1">
    <source>
        <dbReference type="ARBA" id="ARBA00022490"/>
    </source>
</evidence>
<comment type="similarity">
    <text evidence="9">In the N-terminal section; belongs to the UvrB family.</text>
</comment>
<keyword evidence="7 9" id="KW-0238">DNA-binding</keyword>
<dbReference type="Gene3D" id="3.40.50.300">
    <property type="entry name" value="P-loop containing nucleotide triphosphate hydrolases"/>
    <property type="match status" value="2"/>
</dbReference>
<evidence type="ECO:0000256" key="3">
    <source>
        <dbReference type="ARBA" id="ARBA00022763"/>
    </source>
</evidence>
<dbReference type="PANTHER" id="PTHR47964:SF1">
    <property type="entry name" value="ATP-DEPENDENT DNA HELICASE HOMOLOG RECG, CHLOROPLASTIC"/>
    <property type="match status" value="1"/>
</dbReference>
<dbReference type="GO" id="GO:0016787">
    <property type="term" value="F:hydrolase activity"/>
    <property type="evidence" value="ECO:0007669"/>
    <property type="project" value="UniProtKB-KW"/>
</dbReference>
<organism evidence="12 13">
    <name type="scientific">Flagellimonas maritima</name>
    <dbReference type="NCBI Taxonomy" id="1383885"/>
    <lineage>
        <taxon>Bacteria</taxon>
        <taxon>Pseudomonadati</taxon>
        <taxon>Bacteroidota</taxon>
        <taxon>Flavobacteriia</taxon>
        <taxon>Flavobacteriales</taxon>
        <taxon>Flavobacteriaceae</taxon>
        <taxon>Flagellimonas</taxon>
    </lineage>
</organism>
<keyword evidence="5" id="KW-0347">Helicase</keyword>
<keyword evidence="2 9" id="KW-0547">Nucleotide-binding</keyword>
<dbReference type="Gene3D" id="3.90.1150.50">
    <property type="entry name" value="Transcription-repair-coupling factor, D7 domain"/>
    <property type="match status" value="1"/>
</dbReference>
<keyword evidence="3 9" id="KW-0227">DNA damage</keyword>
<evidence type="ECO:0000256" key="9">
    <source>
        <dbReference type="HAMAP-Rule" id="MF_00969"/>
    </source>
</evidence>
<keyword evidence="13" id="KW-1185">Reference proteome</keyword>
<evidence type="ECO:0000256" key="4">
    <source>
        <dbReference type="ARBA" id="ARBA00022801"/>
    </source>
</evidence>
<dbReference type="GO" id="GO:0005737">
    <property type="term" value="C:cytoplasm"/>
    <property type="evidence" value="ECO:0007669"/>
    <property type="project" value="UniProtKB-SubCell"/>
</dbReference>
<evidence type="ECO:0000256" key="5">
    <source>
        <dbReference type="ARBA" id="ARBA00022806"/>
    </source>
</evidence>
<dbReference type="InterPro" id="IPR037235">
    <property type="entry name" value="TRCF-like_C_D7"/>
</dbReference>
<dbReference type="InterPro" id="IPR041471">
    <property type="entry name" value="UvrB_inter"/>
</dbReference>
<evidence type="ECO:0000256" key="8">
    <source>
        <dbReference type="ARBA" id="ARBA00023204"/>
    </source>
</evidence>
<keyword evidence="1 9" id="KW-0963">Cytoplasm</keyword>
<keyword evidence="6 9" id="KW-0067">ATP-binding</keyword>
<dbReference type="PANTHER" id="PTHR47964">
    <property type="entry name" value="ATP-DEPENDENT DNA HELICASE HOMOLOG RECG, CHLOROPLASTIC"/>
    <property type="match status" value="1"/>
</dbReference>
<dbReference type="SMART" id="SM00982">
    <property type="entry name" value="TRCF"/>
    <property type="match status" value="1"/>
</dbReference>
<dbReference type="PROSITE" id="PS51192">
    <property type="entry name" value="HELICASE_ATP_BIND_1"/>
    <property type="match status" value="1"/>
</dbReference>
<accession>A0A2Z4LUA4</accession>
<dbReference type="RefSeq" id="WP_112378314.1">
    <property type="nucleotide sequence ID" value="NZ_CP030104.1"/>
</dbReference>
<dbReference type="GO" id="GO:0003684">
    <property type="term" value="F:damaged DNA binding"/>
    <property type="evidence" value="ECO:0007669"/>
    <property type="project" value="InterPro"/>
</dbReference>
<dbReference type="AlphaFoldDB" id="A0A2Z4LUA4"/>
<dbReference type="SUPFAM" id="SSF141259">
    <property type="entry name" value="CarD-like"/>
    <property type="match status" value="1"/>
</dbReference>
<protein>
    <recommendedName>
        <fullName evidence="9">Transcription-repair-coupling factor</fullName>
        <shortName evidence="9">TRCF</shortName>
        <ecNumber evidence="9">3.6.4.-</ecNumber>
    </recommendedName>
</protein>
<dbReference type="SMART" id="SM01058">
    <property type="entry name" value="CarD_TRCF"/>
    <property type="match status" value="1"/>
</dbReference>
<dbReference type="Pfam" id="PF17757">
    <property type="entry name" value="UvrB_inter"/>
    <property type="match status" value="1"/>
</dbReference>
<keyword evidence="4 9" id="KW-0378">Hydrolase</keyword>
<comment type="subcellular location">
    <subcellularLocation>
        <location evidence="9">Cytoplasm</location>
    </subcellularLocation>
</comment>
<dbReference type="Proteomes" id="UP000248536">
    <property type="component" value="Chromosome"/>
</dbReference>
<evidence type="ECO:0000256" key="2">
    <source>
        <dbReference type="ARBA" id="ARBA00022741"/>
    </source>
</evidence>
<evidence type="ECO:0000313" key="13">
    <source>
        <dbReference type="Proteomes" id="UP000248536"/>
    </source>
</evidence>
<dbReference type="InterPro" id="IPR014001">
    <property type="entry name" value="Helicase_ATP-bd"/>
</dbReference>
<dbReference type="CDD" id="cd17991">
    <property type="entry name" value="DEXHc_TRCF"/>
    <property type="match status" value="1"/>
</dbReference>
<dbReference type="InterPro" id="IPR005118">
    <property type="entry name" value="TRCF_C"/>
</dbReference>
<evidence type="ECO:0000259" key="10">
    <source>
        <dbReference type="PROSITE" id="PS51192"/>
    </source>
</evidence>
<dbReference type="SUPFAM" id="SSF143517">
    <property type="entry name" value="TRCF domain-like"/>
    <property type="match status" value="1"/>
</dbReference>
<dbReference type="HAMAP" id="MF_00969">
    <property type="entry name" value="TRCF"/>
    <property type="match status" value="1"/>
</dbReference>
<dbReference type="NCBIfam" id="TIGR00580">
    <property type="entry name" value="mfd"/>
    <property type="match status" value="1"/>
</dbReference>
<dbReference type="GO" id="GO:0006355">
    <property type="term" value="P:regulation of DNA-templated transcription"/>
    <property type="evidence" value="ECO:0007669"/>
    <property type="project" value="UniProtKB-UniRule"/>
</dbReference>
<dbReference type="GO" id="GO:0003678">
    <property type="term" value="F:DNA helicase activity"/>
    <property type="evidence" value="ECO:0007669"/>
    <property type="project" value="TreeGrafter"/>
</dbReference>
<dbReference type="Pfam" id="PF03461">
    <property type="entry name" value="TRCF"/>
    <property type="match status" value="1"/>
</dbReference>
<dbReference type="EMBL" id="CP030104">
    <property type="protein sequence ID" value="AWX44877.1"/>
    <property type="molecule type" value="Genomic_DNA"/>
</dbReference>
<proteinExistence type="inferred from homology"/>
<evidence type="ECO:0000313" key="12">
    <source>
        <dbReference type="EMBL" id="AWX44877.1"/>
    </source>
</evidence>
<dbReference type="InterPro" id="IPR036101">
    <property type="entry name" value="CarD-like/TRCF_RID_sf"/>
</dbReference>
<gene>
    <name evidence="9" type="primary">mfd</name>
    <name evidence="12" type="ORF">HME9304_01882</name>
</gene>
<dbReference type="InterPro" id="IPR011545">
    <property type="entry name" value="DEAD/DEAH_box_helicase_dom"/>
</dbReference>
<dbReference type="SUPFAM" id="SSF52540">
    <property type="entry name" value="P-loop containing nucleoside triphosphate hydrolases"/>
    <property type="match status" value="3"/>
</dbReference>
<dbReference type="InterPro" id="IPR027417">
    <property type="entry name" value="P-loop_NTPase"/>
</dbReference>
<reference evidence="12 13" key="1">
    <citation type="submission" date="2018-06" db="EMBL/GenBank/DDBJ databases">
        <title>Spongiibacterium sp. HME9304 Genome sequencing and assembly.</title>
        <authorList>
            <person name="Kang H."/>
            <person name="Kim H."/>
            <person name="Joh K."/>
        </authorList>
    </citation>
    <scope>NUCLEOTIDE SEQUENCE [LARGE SCALE GENOMIC DNA]</scope>
    <source>
        <strain evidence="12 13">HME9304</strain>
    </source>
</reference>
<dbReference type="InterPro" id="IPR047112">
    <property type="entry name" value="RecG/Mfd"/>
</dbReference>
<dbReference type="GO" id="GO:0005524">
    <property type="term" value="F:ATP binding"/>
    <property type="evidence" value="ECO:0007669"/>
    <property type="project" value="UniProtKB-UniRule"/>
</dbReference>
<dbReference type="Gene3D" id="2.40.10.170">
    <property type="match status" value="1"/>
</dbReference>
<dbReference type="InterPro" id="IPR004576">
    <property type="entry name" value="Mfd"/>
</dbReference>
<name>A0A2Z4LUA4_9FLAO</name>
<dbReference type="EC" id="3.6.4.-" evidence="9"/>
<dbReference type="InterPro" id="IPR003711">
    <property type="entry name" value="CarD-like/TRCF_RID"/>
</dbReference>
<sequence length="1195" mass="136691">MTKSSVLQLFEQSSQVGKLQSAIAQFSATSATSNNRPQESDLNKRHHIHLKGLTGSALSFLISGVFKNSELPFLVLLNDKEEAAYYLNDLEQLIGENEVLFYPGSYRRPYQIEETDNANVLLRAEVLNRINSRKKPAVIVTYPDALFEKVVTRKELDKNTLKIKLGDTLSLDFLNEVLFEYQFKRVDFVTEPGEFSVRGGIMDVFSFSHDEPYRIEFFGDEVESIRTFDVETQLSTEKVKRITIIPNVENKFLQESRESFLKYISPETIIFSKRLDLVYARVDSFFEKAKESFKKLGEDIKHLKPEELFLNSSVLKEQLKDFCLVEIGTSAVSVSGNVVSTSLNHQKKQESVTEPFDFAQDRRGRSDEIIFNTKPQPSFNKKFDLLIENLNENHEAGFTNFIFCASEQQAKRFHDIFDDVASTMPVLSGAERVSHQKKNKDVLDTERSRSVHYKTLVFPLYQGFIDHDLKLVCYTDHQIFERYHKFHLKNGYAKKQAITLKELNKLEIGDYVTHIDHGIGKFGGLQKIDVEGKKQEAIKLMYGERDILYVSIHSLHKISKFNGKDGAPPKIYKLGSGAWKKIKDKTKSRVKKIAFDLIKIYGKRRLEKGFQYAPDSYLQHELEASFIYEDTPDQEKSTQDVKKDMESERPMDRLICGDVGFGKTEVAIRAAFKAVDNGKQVAVLVPTTILAFQHSRTFKERLKEMPVTVDYLNRFRTAKEKREIHERLAQGKIDIIIGTHQLVNKSVQFKDLGLLIVDEEQKFGVSVKDKLKSIKENVDVLTLTATPIPRTLQFSLMAARDLSVITTPPPNRYPIESRVIGFNEEVIRDAVSYEIQRGGQVFFIHNRIENIKEVAGMIQRLVPDAKIGIGHGQMEGKKLEGLMLAFMNGEFDVLVSTTIVESGLDVTNANTIFIHNANNFGLSDLHQMRGRVGRSNKKAFCYFITPPFEVMTPDARKRIEALEQFTELGSGFNIAMKDLEIRGAGDLLGGEQSGFINEIGFETYQKILAEAIDELKENEFKELYEEVEGEKPKVFVKETQLDTDFELLFPDDYINNITERLNLYTQLNTIENEEGLNKFEAELVDRFGELPIEAVDLFNSVRIKWIANSIGLEKVILKKNKFIGYFLSDQQSPFYQTDTFTRVLQYVQSHPLQCKLKEKQTRNGLRLLLVFEAITSVEKALKALEPLSIKREAVS</sequence>
<evidence type="ECO:0000256" key="6">
    <source>
        <dbReference type="ARBA" id="ARBA00022840"/>
    </source>
</evidence>
<dbReference type="Gene3D" id="3.40.50.11180">
    <property type="match status" value="1"/>
</dbReference>
<dbReference type="InterPro" id="IPR001650">
    <property type="entry name" value="Helicase_C-like"/>
</dbReference>
<evidence type="ECO:0000256" key="7">
    <source>
        <dbReference type="ARBA" id="ARBA00023125"/>
    </source>
</evidence>
<feature type="domain" description="Helicase ATP-binding" evidence="10">
    <location>
        <begin position="644"/>
        <end position="805"/>
    </location>
</feature>
<dbReference type="Pfam" id="PF02559">
    <property type="entry name" value="CarD_TRCF_RID"/>
    <property type="match status" value="1"/>
</dbReference>
<comment type="function">
    <text evidence="9">Couples transcription and DNA repair by recognizing RNA polymerase (RNAP) stalled at DNA lesions. Mediates ATP-dependent release of RNAP and its truncated transcript from the DNA, and recruitment of nucleotide excision repair machinery to the damaged site.</text>
</comment>
<dbReference type="KEGG" id="spon:HME9304_01882"/>
<dbReference type="OrthoDB" id="9804325at2"/>
<dbReference type="Pfam" id="PF00271">
    <property type="entry name" value="Helicase_C"/>
    <property type="match status" value="1"/>
</dbReference>
<dbReference type="Pfam" id="PF00270">
    <property type="entry name" value="DEAD"/>
    <property type="match status" value="1"/>
</dbReference>
<keyword evidence="8 9" id="KW-0234">DNA repair</keyword>